<evidence type="ECO:0000313" key="4">
    <source>
        <dbReference type="EMBL" id="MFC7191836.1"/>
    </source>
</evidence>
<evidence type="ECO:0000259" key="3">
    <source>
        <dbReference type="Pfam" id="PF07883"/>
    </source>
</evidence>
<keyword evidence="1" id="KW-0479">Metal-binding</keyword>
<dbReference type="InterPro" id="IPR051610">
    <property type="entry name" value="GPI/OXD"/>
</dbReference>
<dbReference type="Pfam" id="PF07883">
    <property type="entry name" value="Cupin_2"/>
    <property type="match status" value="1"/>
</dbReference>
<evidence type="ECO:0000256" key="2">
    <source>
        <dbReference type="SAM" id="MobiDB-lite"/>
    </source>
</evidence>
<dbReference type="GeneID" id="76201625"/>
<dbReference type="Proteomes" id="UP001596417">
    <property type="component" value="Unassembled WGS sequence"/>
</dbReference>
<name>A0ABD5YX55_9EURY</name>
<dbReference type="SUPFAM" id="SSF51182">
    <property type="entry name" value="RmlC-like cupins"/>
    <property type="match status" value="1"/>
</dbReference>
<proteinExistence type="predicted"/>
<feature type="region of interest" description="Disordered" evidence="2">
    <location>
        <begin position="1"/>
        <end position="21"/>
    </location>
</feature>
<dbReference type="InterPro" id="IPR013096">
    <property type="entry name" value="Cupin_2"/>
</dbReference>
<keyword evidence="5" id="KW-1185">Reference proteome</keyword>
<dbReference type="Gene3D" id="2.60.120.10">
    <property type="entry name" value="Jelly Rolls"/>
    <property type="match status" value="1"/>
</dbReference>
<organism evidence="4 5">
    <name type="scientific">Halocatena marina</name>
    <dbReference type="NCBI Taxonomy" id="2934937"/>
    <lineage>
        <taxon>Archaea</taxon>
        <taxon>Methanobacteriati</taxon>
        <taxon>Methanobacteriota</taxon>
        <taxon>Stenosarchaea group</taxon>
        <taxon>Halobacteria</taxon>
        <taxon>Halobacteriales</taxon>
        <taxon>Natronomonadaceae</taxon>
        <taxon>Halocatena</taxon>
    </lineage>
</organism>
<reference evidence="4 5" key="1">
    <citation type="journal article" date="2019" name="Int. J. Syst. Evol. Microbiol.">
        <title>The Global Catalogue of Microorganisms (GCM) 10K type strain sequencing project: providing services to taxonomists for standard genome sequencing and annotation.</title>
        <authorList>
            <consortium name="The Broad Institute Genomics Platform"/>
            <consortium name="The Broad Institute Genome Sequencing Center for Infectious Disease"/>
            <person name="Wu L."/>
            <person name="Ma J."/>
        </authorList>
    </citation>
    <scope>NUCLEOTIDE SEQUENCE [LARGE SCALE GENOMIC DNA]</scope>
    <source>
        <strain evidence="4 5">RDMS1</strain>
    </source>
</reference>
<dbReference type="AlphaFoldDB" id="A0ABD5YX55"/>
<accession>A0ABD5YX55</accession>
<comment type="caution">
    <text evidence="4">The sequence shown here is derived from an EMBL/GenBank/DDBJ whole genome shotgun (WGS) entry which is preliminary data.</text>
</comment>
<dbReference type="CDD" id="cd02224">
    <property type="entry name" value="cupin_SPO2919-like"/>
    <property type="match status" value="1"/>
</dbReference>
<protein>
    <submittedName>
        <fullName evidence="4">Cupin domain-containing protein</fullName>
    </submittedName>
</protein>
<dbReference type="PANTHER" id="PTHR35848">
    <property type="entry name" value="OXALATE-BINDING PROTEIN"/>
    <property type="match status" value="1"/>
</dbReference>
<dbReference type="InterPro" id="IPR011051">
    <property type="entry name" value="RmlC_Cupin_sf"/>
</dbReference>
<dbReference type="InterPro" id="IPR014710">
    <property type="entry name" value="RmlC-like_jellyroll"/>
</dbReference>
<evidence type="ECO:0000256" key="1">
    <source>
        <dbReference type="ARBA" id="ARBA00022723"/>
    </source>
</evidence>
<dbReference type="GO" id="GO:0046872">
    <property type="term" value="F:metal ion binding"/>
    <property type="evidence" value="ECO:0007669"/>
    <property type="project" value="UniProtKB-KW"/>
</dbReference>
<dbReference type="EMBL" id="JBHTAX010000001">
    <property type="protein sequence ID" value="MFC7191836.1"/>
    <property type="molecule type" value="Genomic_DNA"/>
</dbReference>
<feature type="domain" description="Cupin type-2" evidence="3">
    <location>
        <begin position="44"/>
        <end position="115"/>
    </location>
</feature>
<evidence type="ECO:0000313" key="5">
    <source>
        <dbReference type="Proteomes" id="UP001596417"/>
    </source>
</evidence>
<dbReference type="RefSeq" id="WP_264555435.1">
    <property type="nucleotide sequence ID" value="NZ_CP109979.1"/>
</dbReference>
<gene>
    <name evidence="4" type="ORF">ACFQL7_20000</name>
</gene>
<sequence>MPNEHGVVHEDEAEQMERSHGEKFAGTGLRLGATAGSEELGCTLYEVPPERSPVPYHYHTANEEAIYVLDGTGRLRTETEEIDISEGSYVALPAGEDGAHQVINSSDEPLRFLCVSTMNEPDVMVYPDSNKVGMVAGAAPGGPRKKVTLQKMFHADSDVDYWEGE</sequence>